<dbReference type="InterPro" id="IPR013457">
    <property type="entry name" value="Rhamnose_iso-rel"/>
</dbReference>
<dbReference type="GO" id="GO:0046872">
    <property type="term" value="F:metal ion binding"/>
    <property type="evidence" value="ECO:0007669"/>
    <property type="project" value="UniProtKB-KW"/>
</dbReference>
<dbReference type="EMBL" id="FAOZ01000004">
    <property type="protein sequence ID" value="CUU55133.1"/>
    <property type="molecule type" value="Genomic_DNA"/>
</dbReference>
<evidence type="ECO:0000259" key="4">
    <source>
        <dbReference type="Pfam" id="PF01261"/>
    </source>
</evidence>
<dbReference type="Pfam" id="PF01261">
    <property type="entry name" value="AP_endonuc_2"/>
    <property type="match status" value="1"/>
</dbReference>
<evidence type="ECO:0000313" key="6">
    <source>
        <dbReference type="Proteomes" id="UP000198802"/>
    </source>
</evidence>
<keyword evidence="3 5" id="KW-0413">Isomerase</keyword>
<evidence type="ECO:0000256" key="1">
    <source>
        <dbReference type="ARBA" id="ARBA00022723"/>
    </source>
</evidence>
<evidence type="ECO:0000256" key="3">
    <source>
        <dbReference type="ARBA" id="ARBA00023235"/>
    </source>
</evidence>
<dbReference type="SUPFAM" id="SSF51658">
    <property type="entry name" value="Xylose isomerase-like"/>
    <property type="match status" value="1"/>
</dbReference>
<protein>
    <submittedName>
        <fullName evidence="5">L-rhamnose isomerase / sugar isomerase</fullName>
    </submittedName>
</protein>
<dbReference type="Gene3D" id="3.20.20.150">
    <property type="entry name" value="Divalent-metal-dependent TIM barrel enzymes"/>
    <property type="match status" value="1"/>
</dbReference>
<dbReference type="InterPro" id="IPR013022">
    <property type="entry name" value="Xyl_isomerase-like_TIM-brl"/>
</dbReference>
<keyword evidence="2" id="KW-0464">Manganese</keyword>
<keyword evidence="6" id="KW-1185">Reference proteome</keyword>
<organism evidence="5 6">
    <name type="scientific">Parafrankia irregularis</name>
    <dbReference type="NCBI Taxonomy" id="795642"/>
    <lineage>
        <taxon>Bacteria</taxon>
        <taxon>Bacillati</taxon>
        <taxon>Actinomycetota</taxon>
        <taxon>Actinomycetes</taxon>
        <taxon>Frankiales</taxon>
        <taxon>Frankiaceae</taxon>
        <taxon>Parafrankia</taxon>
    </lineage>
</organism>
<evidence type="ECO:0000256" key="2">
    <source>
        <dbReference type="ARBA" id="ARBA00023211"/>
    </source>
</evidence>
<feature type="domain" description="Xylose isomerase-like TIM barrel" evidence="4">
    <location>
        <begin position="72"/>
        <end position="249"/>
    </location>
</feature>
<dbReference type="GO" id="GO:0019324">
    <property type="term" value="P:L-lyxose metabolic process"/>
    <property type="evidence" value="ECO:0007669"/>
    <property type="project" value="TreeGrafter"/>
</dbReference>
<accession>A0A0S4QI11</accession>
<sequence>MSNPANVKAALRSLEIETPSWAYGNSGTRFKVFAQAGVPRTPQEKIADAAQVHRFTGSAPSVALHIPWDRVDDFTELAKHAHDQGVRLGAINSNVFQDDDYKLGSVTNPDPRVRRKAVRHLLDCVDIMDATGSRDLKLWFSDGINYPGQDDLRDRQDRLAEALREVYDRLGPHQRMLLEYKLFEPAFYATDVPDWGTSYAHCVELGPRATVCIDTGHHAPGTNIEFIVAFLLRAGRLGAFDFNSRFYADDDLMAGAADPFQLFRIMYEIVRADALSSGIAFMLDQCHNIEAKVPAVIRSVLNVQEATAKALLVDRDALRAAQLEGDVLGANAVLMDAYNTDVRPLLAELRTEDGLDPDPVGAYRRSGYGERVVAERVGGQQAGWNA</sequence>
<dbReference type="GO" id="GO:0008740">
    <property type="term" value="F:L-rhamnose isomerase activity"/>
    <property type="evidence" value="ECO:0007669"/>
    <property type="project" value="TreeGrafter"/>
</dbReference>
<dbReference type="PANTHER" id="PTHR30268">
    <property type="entry name" value="L-RHAMNOSE ISOMERASE"/>
    <property type="match status" value="1"/>
</dbReference>
<name>A0A0S4QI11_9ACTN</name>
<dbReference type="GO" id="GO:0019301">
    <property type="term" value="P:rhamnose catabolic process"/>
    <property type="evidence" value="ECO:0007669"/>
    <property type="project" value="TreeGrafter"/>
</dbReference>
<proteinExistence type="predicted"/>
<dbReference type="Proteomes" id="UP000198802">
    <property type="component" value="Unassembled WGS sequence"/>
</dbReference>
<keyword evidence="1" id="KW-0479">Metal-binding</keyword>
<dbReference type="NCBIfam" id="TIGR02635">
    <property type="entry name" value="RhaI_grampos"/>
    <property type="match status" value="1"/>
</dbReference>
<dbReference type="RefSeq" id="WP_091273308.1">
    <property type="nucleotide sequence ID" value="NZ_FAOZ01000004.1"/>
</dbReference>
<dbReference type="InterPro" id="IPR036237">
    <property type="entry name" value="Xyl_isomerase-like_sf"/>
</dbReference>
<gene>
    <name evidence="5" type="ORF">Ga0074812_104214</name>
</gene>
<dbReference type="InterPro" id="IPR050337">
    <property type="entry name" value="L-rhamnose_isomerase"/>
</dbReference>
<dbReference type="PANTHER" id="PTHR30268:SF0">
    <property type="entry name" value="L-RHAMNOSE ISOMERASE"/>
    <property type="match status" value="1"/>
</dbReference>
<reference evidence="6" key="1">
    <citation type="submission" date="2015-11" db="EMBL/GenBank/DDBJ databases">
        <authorList>
            <person name="Varghese N."/>
        </authorList>
    </citation>
    <scope>NUCLEOTIDE SEQUENCE [LARGE SCALE GENOMIC DNA]</scope>
    <source>
        <strain evidence="6">DSM 45899</strain>
    </source>
</reference>
<dbReference type="AlphaFoldDB" id="A0A0S4QI11"/>
<evidence type="ECO:0000313" key="5">
    <source>
        <dbReference type="EMBL" id="CUU55133.1"/>
    </source>
</evidence>